<evidence type="ECO:0000256" key="3">
    <source>
        <dbReference type="ARBA" id="ARBA00022692"/>
    </source>
</evidence>
<protein>
    <submittedName>
        <fullName evidence="7">Sodium/solute symporter</fullName>
    </submittedName>
</protein>
<proteinExistence type="inferred from homology"/>
<dbReference type="GO" id="GO:0005886">
    <property type="term" value="C:plasma membrane"/>
    <property type="evidence" value="ECO:0007669"/>
    <property type="project" value="TreeGrafter"/>
</dbReference>
<feature type="transmembrane region" description="Helical" evidence="6">
    <location>
        <begin position="6"/>
        <end position="27"/>
    </location>
</feature>
<evidence type="ECO:0000256" key="5">
    <source>
        <dbReference type="ARBA" id="ARBA00023136"/>
    </source>
</evidence>
<dbReference type="EMBL" id="AUZZ01002567">
    <property type="protein sequence ID" value="EQD59681.1"/>
    <property type="molecule type" value="Genomic_DNA"/>
</dbReference>
<sequence>MRAPGPLALLIALACTAGMVGFGLLVSRRQRNLDDYFLASRASRWPSIGLALYASNISSTAIVALAGAAYAYGISVYDYEWSAAVILVFFCVFLLPALLGSRIYTMPEFLERRYDRGARLYFAVLTLFLLVFVDAAAALYCGSLVCHLLAPDVPLWALGALLAGAACLYTLTGGLRAVMWTGSVQAVMLLGSALIIAVAAFLRVGGWHALTSRVAPGMLALIRPASDSGRALAGPGV</sequence>
<keyword evidence="5 6" id="KW-0472">Membrane</keyword>
<feature type="transmembrane region" description="Helical" evidence="6">
    <location>
        <begin position="48"/>
        <end position="73"/>
    </location>
</feature>
<organism evidence="7">
    <name type="scientific">mine drainage metagenome</name>
    <dbReference type="NCBI Taxonomy" id="410659"/>
    <lineage>
        <taxon>unclassified sequences</taxon>
        <taxon>metagenomes</taxon>
        <taxon>ecological metagenomes</taxon>
    </lineage>
</organism>
<keyword evidence="4 6" id="KW-1133">Transmembrane helix</keyword>
<dbReference type="PROSITE" id="PS51257">
    <property type="entry name" value="PROKAR_LIPOPROTEIN"/>
    <property type="match status" value="1"/>
</dbReference>
<comment type="caution">
    <text evidence="7">The sequence shown here is derived from an EMBL/GenBank/DDBJ whole genome shotgun (WGS) entry which is preliminary data.</text>
</comment>
<gene>
    <name evidence="7" type="ORF">B2A_03859</name>
</gene>
<feature type="transmembrane region" description="Helical" evidence="6">
    <location>
        <begin position="120"/>
        <end position="150"/>
    </location>
</feature>
<dbReference type="Gene3D" id="1.20.1730.10">
    <property type="entry name" value="Sodium/glucose cotransporter"/>
    <property type="match status" value="1"/>
</dbReference>
<feature type="non-terminal residue" evidence="7">
    <location>
        <position position="237"/>
    </location>
</feature>
<evidence type="ECO:0000313" key="7">
    <source>
        <dbReference type="EMBL" id="EQD59681.1"/>
    </source>
</evidence>
<dbReference type="PANTHER" id="PTHR11819:SF195">
    <property type="entry name" value="SODIUM_GLUCOSE COTRANSPORTER 4"/>
    <property type="match status" value="1"/>
</dbReference>
<dbReference type="AlphaFoldDB" id="T1AGR2"/>
<keyword evidence="3 6" id="KW-0812">Transmembrane</keyword>
<accession>T1AGR2</accession>
<evidence type="ECO:0000256" key="4">
    <source>
        <dbReference type="ARBA" id="ARBA00022989"/>
    </source>
</evidence>
<dbReference type="GO" id="GO:0005412">
    <property type="term" value="F:D-glucose:sodium symporter activity"/>
    <property type="evidence" value="ECO:0007669"/>
    <property type="project" value="TreeGrafter"/>
</dbReference>
<dbReference type="PANTHER" id="PTHR11819">
    <property type="entry name" value="SOLUTE CARRIER FAMILY 5"/>
    <property type="match status" value="1"/>
</dbReference>
<reference evidence="7" key="1">
    <citation type="submission" date="2013-08" db="EMBL/GenBank/DDBJ databases">
        <authorList>
            <person name="Mendez C."/>
            <person name="Richter M."/>
            <person name="Ferrer M."/>
            <person name="Sanchez J."/>
        </authorList>
    </citation>
    <scope>NUCLEOTIDE SEQUENCE</scope>
</reference>
<feature type="transmembrane region" description="Helical" evidence="6">
    <location>
        <begin position="187"/>
        <end position="210"/>
    </location>
</feature>
<dbReference type="InterPro" id="IPR001734">
    <property type="entry name" value="Na/solute_symporter"/>
</dbReference>
<comment type="similarity">
    <text evidence="2">Belongs to the sodium:solute symporter (SSF) (TC 2.A.21) family.</text>
</comment>
<evidence type="ECO:0000256" key="2">
    <source>
        <dbReference type="ARBA" id="ARBA00006434"/>
    </source>
</evidence>
<name>T1AGR2_9ZZZZ</name>
<comment type="subcellular location">
    <subcellularLocation>
        <location evidence="1">Membrane</location>
        <topology evidence="1">Multi-pass membrane protein</topology>
    </subcellularLocation>
</comment>
<feature type="transmembrane region" description="Helical" evidence="6">
    <location>
        <begin position="79"/>
        <end position="99"/>
    </location>
</feature>
<feature type="transmembrane region" description="Helical" evidence="6">
    <location>
        <begin position="156"/>
        <end position="175"/>
    </location>
</feature>
<dbReference type="Pfam" id="PF00474">
    <property type="entry name" value="SSF"/>
    <property type="match status" value="1"/>
</dbReference>
<dbReference type="PROSITE" id="PS50283">
    <property type="entry name" value="NA_SOLUT_SYMP_3"/>
    <property type="match status" value="1"/>
</dbReference>
<reference evidence="7" key="2">
    <citation type="journal article" date="2014" name="ISME J.">
        <title>Microbial stratification in low pH oxic and suboxic macroscopic growths along an acid mine drainage.</title>
        <authorList>
            <person name="Mendez-Garcia C."/>
            <person name="Mesa V."/>
            <person name="Sprenger R.R."/>
            <person name="Richter M."/>
            <person name="Diez M.S."/>
            <person name="Solano J."/>
            <person name="Bargiela R."/>
            <person name="Golyshina O.V."/>
            <person name="Manteca A."/>
            <person name="Ramos J.L."/>
            <person name="Gallego J.R."/>
            <person name="Llorente I."/>
            <person name="Martins Dos Santos V.A."/>
            <person name="Jensen O.N."/>
            <person name="Pelaez A.I."/>
            <person name="Sanchez J."/>
            <person name="Ferrer M."/>
        </authorList>
    </citation>
    <scope>NUCLEOTIDE SEQUENCE</scope>
</reference>
<dbReference type="InterPro" id="IPR038377">
    <property type="entry name" value="Na/Glc_symporter_sf"/>
</dbReference>
<evidence type="ECO:0000256" key="1">
    <source>
        <dbReference type="ARBA" id="ARBA00004141"/>
    </source>
</evidence>
<evidence type="ECO:0000256" key="6">
    <source>
        <dbReference type="SAM" id="Phobius"/>
    </source>
</evidence>